<comment type="caution">
    <text evidence="2">The sequence shown here is derived from an EMBL/GenBank/DDBJ whole genome shotgun (WGS) entry which is preliminary data.</text>
</comment>
<feature type="region of interest" description="Disordered" evidence="1">
    <location>
        <begin position="327"/>
        <end position="413"/>
    </location>
</feature>
<dbReference type="InterPro" id="IPR040227">
    <property type="entry name" value="Nibrin-rel"/>
</dbReference>
<dbReference type="GO" id="GO:0003684">
    <property type="term" value="F:damaged DNA binding"/>
    <property type="evidence" value="ECO:0007669"/>
    <property type="project" value="TreeGrafter"/>
</dbReference>
<protein>
    <submittedName>
        <fullName evidence="2">Putative proline-rich protein</fullName>
    </submittedName>
</protein>
<feature type="region of interest" description="Disordered" evidence="1">
    <location>
        <begin position="516"/>
        <end position="659"/>
    </location>
</feature>
<dbReference type="Proteomes" id="UP000620124">
    <property type="component" value="Unassembled WGS sequence"/>
</dbReference>
<keyword evidence="3" id="KW-1185">Reference proteome</keyword>
<dbReference type="OrthoDB" id="552194at2759"/>
<accession>A0A8H6YPU7</accession>
<feature type="compositionally biased region" description="Low complexity" evidence="1">
    <location>
        <begin position="622"/>
        <end position="639"/>
    </location>
</feature>
<dbReference type="GO" id="GO:0000724">
    <property type="term" value="P:double-strand break repair via homologous recombination"/>
    <property type="evidence" value="ECO:0007669"/>
    <property type="project" value="TreeGrafter"/>
</dbReference>
<name>A0A8H6YPU7_9AGAR</name>
<feature type="compositionally biased region" description="Low complexity" evidence="1">
    <location>
        <begin position="595"/>
        <end position="607"/>
    </location>
</feature>
<evidence type="ECO:0000313" key="3">
    <source>
        <dbReference type="Proteomes" id="UP000620124"/>
    </source>
</evidence>
<evidence type="ECO:0000256" key="1">
    <source>
        <dbReference type="SAM" id="MobiDB-lite"/>
    </source>
</evidence>
<organism evidence="2 3">
    <name type="scientific">Mycena venus</name>
    <dbReference type="NCBI Taxonomy" id="2733690"/>
    <lineage>
        <taxon>Eukaryota</taxon>
        <taxon>Fungi</taxon>
        <taxon>Dikarya</taxon>
        <taxon>Basidiomycota</taxon>
        <taxon>Agaricomycotina</taxon>
        <taxon>Agaricomycetes</taxon>
        <taxon>Agaricomycetidae</taxon>
        <taxon>Agaricales</taxon>
        <taxon>Marasmiineae</taxon>
        <taxon>Mycenaceae</taxon>
        <taxon>Mycena</taxon>
    </lineage>
</organism>
<feature type="region of interest" description="Disordered" evidence="1">
    <location>
        <begin position="688"/>
        <end position="711"/>
    </location>
</feature>
<evidence type="ECO:0000313" key="2">
    <source>
        <dbReference type="EMBL" id="KAF7365058.1"/>
    </source>
</evidence>
<reference evidence="2" key="1">
    <citation type="submission" date="2020-05" db="EMBL/GenBank/DDBJ databases">
        <title>Mycena genomes resolve the evolution of fungal bioluminescence.</title>
        <authorList>
            <person name="Tsai I.J."/>
        </authorList>
    </citation>
    <scope>NUCLEOTIDE SEQUENCE</scope>
    <source>
        <strain evidence="2">CCC161011</strain>
    </source>
</reference>
<dbReference type="PANTHER" id="PTHR12162">
    <property type="entry name" value="NIBRIN-RELATED"/>
    <property type="match status" value="1"/>
</dbReference>
<feature type="region of interest" description="Disordered" evidence="1">
    <location>
        <begin position="426"/>
        <end position="459"/>
    </location>
</feature>
<proteinExistence type="predicted"/>
<dbReference type="EMBL" id="JACAZI010000003">
    <property type="protein sequence ID" value="KAF7365058.1"/>
    <property type="molecule type" value="Genomic_DNA"/>
</dbReference>
<dbReference type="GO" id="GO:0030870">
    <property type="term" value="C:Mre11 complex"/>
    <property type="evidence" value="ECO:0007669"/>
    <property type="project" value="InterPro"/>
</dbReference>
<sequence length="711" mass="77035">MWTLTAVFDGPTLDVHPPETTKLLKTDKAYPLGRKDVPLCINVKKVSRTHGTFTVAKFTEESVVDPDTRPKLEYTNTSKNLSIQRGDEIHVVNPDQSFELLDGDLVAVTSAVIMKVQWQPVCCYQQVARGKSKSLLKSCASLGIHLVHMPGQNITHHLTDSFTATTLQALSLVSATAFVKPEWLDEIAKYRPKFDDALPAEQRTLKIWEANEERMTIFSGYRFICIGEVKRQIDSELRELLTRANGRIEVFDIKGGAEKWRGTLVRSKAKAKQSLVPISDEDACTAAVGKDSWQEIVEITRVFGLRFYSNQDVIQAVLNADASLLSSSGTPDDAAPLSSPLPNVVPNTHPDEGSLVPEPEEPEPESEVPPPRKLTRRVSSRQASQEPKLAEEAPAPRRHLTRRAQPGGLPIITGLDDPSILLNNLPDTSSVAKPAAPVDPSKPRSRLKRRVGTSAPGDNVETLISNAIMSGVEPETGEEPPLKKFKALFDASDPRRSGAESFVQESGAFDDDELMLMSNIGSQSQTQDQTQTQERGKRSTRSGNSAALRALPEEEEEESQMPVDSALAADAGKKRKERSFDRDDVEMAGVEETLKSASGSSSGNGPAAKKRAVEGNAVERTAATQLANAAAKALPSTKSTGKKDAAAAGAAAGKPDTDDAFLKAIASTKRGKKTEDDFDRDFNKLKISKSNLRGGGDGSSARVGATGELWR</sequence>
<dbReference type="GO" id="GO:0007095">
    <property type="term" value="P:mitotic G2 DNA damage checkpoint signaling"/>
    <property type="evidence" value="ECO:0007669"/>
    <property type="project" value="InterPro"/>
</dbReference>
<dbReference type="PANTHER" id="PTHR12162:SF0">
    <property type="entry name" value="NIBRIN"/>
    <property type="match status" value="1"/>
</dbReference>
<dbReference type="AlphaFoldDB" id="A0A8H6YPU7"/>
<feature type="compositionally biased region" description="Low complexity" evidence="1">
    <location>
        <begin position="522"/>
        <end position="533"/>
    </location>
</feature>
<gene>
    <name evidence="2" type="ORF">MVEN_00377000</name>
</gene>